<reference evidence="2 4" key="1">
    <citation type="submission" date="2015-04" db="EMBL/GenBank/DDBJ databases">
        <title>Genome sequence of Kerstersia gyiorum CG1.</title>
        <authorList>
            <person name="Greninger A.L."/>
            <person name="Kozyreva V."/>
            <person name="Chaturvedi V."/>
        </authorList>
    </citation>
    <scope>NUCLEOTIDE SEQUENCE [LARGE SCALE GENOMIC DNA]</scope>
    <source>
        <strain evidence="2 4">CG1</strain>
    </source>
</reference>
<reference evidence="3 5" key="2">
    <citation type="submission" date="2019-02" db="EMBL/GenBank/DDBJ databases">
        <title>Genomic Encyclopedia of Type Strains, Phase IV (KMG-IV): sequencing the most valuable type-strain genomes for metagenomic binning, comparative biology and taxonomic classification.</title>
        <authorList>
            <person name="Goeker M."/>
        </authorList>
    </citation>
    <scope>NUCLEOTIDE SEQUENCE [LARGE SCALE GENOMIC DNA]</scope>
    <source>
        <strain evidence="3 5">DSM 16618</strain>
    </source>
</reference>
<organism evidence="2 4">
    <name type="scientific">Kerstersia gyiorum</name>
    <dbReference type="NCBI Taxonomy" id="206506"/>
    <lineage>
        <taxon>Bacteria</taxon>
        <taxon>Pseudomonadati</taxon>
        <taxon>Pseudomonadota</taxon>
        <taxon>Betaproteobacteria</taxon>
        <taxon>Burkholderiales</taxon>
        <taxon>Alcaligenaceae</taxon>
        <taxon>Kerstersia</taxon>
    </lineage>
</organism>
<evidence type="ECO:0000313" key="4">
    <source>
        <dbReference type="Proteomes" id="UP000078084"/>
    </source>
</evidence>
<evidence type="ECO:0000313" key="3">
    <source>
        <dbReference type="EMBL" id="RZS73563.1"/>
    </source>
</evidence>
<evidence type="ECO:0000313" key="2">
    <source>
        <dbReference type="EMBL" id="KKO73166.1"/>
    </source>
</evidence>
<sequence>MNEVTASNGLVTRCLMRTELPALWTIDRRERVDEVYAVVDGQLTLRREFYDTRGWPEGEPESQAPLLLACFDRGGIFRGVFDGGRLVAASVLDSAPVADWPSLRQMAFLHVSHDRRGLGLASMLYDRCMEDVHSLGGSGLYISATSTRRTVDFYRAKGARLAARPDRHLHGLEPDDIHLIHDLAAMPPRS</sequence>
<dbReference type="Proteomes" id="UP000078084">
    <property type="component" value="Unassembled WGS sequence"/>
</dbReference>
<dbReference type="GeneID" id="99727734"/>
<dbReference type="EMBL" id="SGWZ01000001">
    <property type="protein sequence ID" value="RZS73563.1"/>
    <property type="molecule type" value="Genomic_DNA"/>
</dbReference>
<dbReference type="SUPFAM" id="SSF55729">
    <property type="entry name" value="Acyl-CoA N-acyltransferases (Nat)"/>
    <property type="match status" value="1"/>
</dbReference>
<dbReference type="RefSeq" id="WP_068367171.1">
    <property type="nucleotide sequence ID" value="NZ_CBCSEB010000002.1"/>
</dbReference>
<evidence type="ECO:0000313" key="5">
    <source>
        <dbReference type="Proteomes" id="UP000292039"/>
    </source>
</evidence>
<dbReference type="InterPro" id="IPR016181">
    <property type="entry name" value="Acyl_CoA_acyltransferase"/>
</dbReference>
<dbReference type="Proteomes" id="UP000292039">
    <property type="component" value="Unassembled WGS sequence"/>
</dbReference>
<keyword evidence="4" id="KW-1185">Reference proteome</keyword>
<dbReference type="Pfam" id="PF00583">
    <property type="entry name" value="Acetyltransf_1"/>
    <property type="match status" value="1"/>
</dbReference>
<dbReference type="STRING" id="206506.AAV32_02430"/>
<dbReference type="PROSITE" id="PS51186">
    <property type="entry name" value="GNAT"/>
    <property type="match status" value="1"/>
</dbReference>
<dbReference type="CDD" id="cd04301">
    <property type="entry name" value="NAT_SF"/>
    <property type="match status" value="1"/>
</dbReference>
<protein>
    <submittedName>
        <fullName evidence="2">GNAT family acetyltransferase</fullName>
    </submittedName>
    <submittedName>
        <fullName evidence="3">Putative N-acetyltransferase YhbS</fullName>
    </submittedName>
</protein>
<dbReference type="InterPro" id="IPR000182">
    <property type="entry name" value="GNAT_dom"/>
</dbReference>
<dbReference type="Gene3D" id="3.40.630.30">
    <property type="match status" value="1"/>
</dbReference>
<dbReference type="GO" id="GO:0016747">
    <property type="term" value="F:acyltransferase activity, transferring groups other than amino-acyl groups"/>
    <property type="evidence" value="ECO:0007669"/>
    <property type="project" value="InterPro"/>
</dbReference>
<gene>
    <name evidence="2" type="ORF">AAV32_02430</name>
    <name evidence="3" type="ORF">EV679_0761</name>
</gene>
<proteinExistence type="predicted"/>
<dbReference type="OrthoDB" id="8116556at2"/>
<accession>A0A171KW99</accession>
<dbReference type="AlphaFoldDB" id="A0A171KW99"/>
<evidence type="ECO:0000259" key="1">
    <source>
        <dbReference type="PROSITE" id="PS51186"/>
    </source>
</evidence>
<dbReference type="EMBL" id="LBNE01000001">
    <property type="protein sequence ID" value="KKO73166.1"/>
    <property type="molecule type" value="Genomic_DNA"/>
</dbReference>
<keyword evidence="2" id="KW-0808">Transferase</keyword>
<feature type="domain" description="N-acetyltransferase" evidence="1">
    <location>
        <begin position="10"/>
        <end position="184"/>
    </location>
</feature>
<name>A0A171KW99_9BURK</name>
<comment type="caution">
    <text evidence="2">The sequence shown here is derived from an EMBL/GenBank/DDBJ whole genome shotgun (WGS) entry which is preliminary data.</text>
</comment>